<dbReference type="Gene3D" id="3.10.20.340">
    <property type="entry name" value="ArgJ beta chain, C-terminal domain"/>
    <property type="match status" value="1"/>
</dbReference>
<dbReference type="GO" id="GO:0006592">
    <property type="term" value="P:ornithine biosynthetic process"/>
    <property type="evidence" value="ECO:0007669"/>
    <property type="project" value="TreeGrafter"/>
</dbReference>
<dbReference type="UniPathway" id="UPA00068">
    <property type="reaction ID" value="UER00106"/>
</dbReference>
<dbReference type="GO" id="GO:0005737">
    <property type="term" value="C:cytoplasm"/>
    <property type="evidence" value="ECO:0007669"/>
    <property type="project" value="UniProtKB-SubCell"/>
</dbReference>
<protein>
    <recommendedName>
        <fullName evidence="10">Arginine biosynthesis bifunctional protein ArgJ</fullName>
    </recommendedName>
    <domain>
        <recommendedName>
            <fullName evidence="10">Glutamate N-acetyltransferase</fullName>
            <ecNumber evidence="10">2.3.1.35</ecNumber>
        </recommendedName>
        <alternativeName>
            <fullName evidence="10">Ornithine acetyltransferase</fullName>
            <shortName evidence="10">OATase</shortName>
        </alternativeName>
        <alternativeName>
            <fullName evidence="10">Ornithine transacetylase</fullName>
        </alternativeName>
    </domain>
    <domain>
        <recommendedName>
            <fullName evidence="10">Amino-acid acetyltransferase</fullName>
            <ecNumber evidence="10">2.3.1.1</ecNumber>
        </recommendedName>
        <alternativeName>
            <fullName evidence="10">N-acetylglutamate synthase</fullName>
            <shortName evidence="10">AGSase</shortName>
        </alternativeName>
    </domain>
    <component>
        <recommendedName>
            <fullName evidence="10">Arginine biosynthesis bifunctional protein ArgJ alpha chain</fullName>
        </recommendedName>
    </component>
    <component>
        <recommendedName>
            <fullName evidence="10">Arginine biosynthesis bifunctional protein ArgJ beta chain</fullName>
        </recommendedName>
    </component>
</protein>
<evidence type="ECO:0000256" key="2">
    <source>
        <dbReference type="ARBA" id="ARBA00006774"/>
    </source>
</evidence>
<feature type="site" description="Involved in the stabilization of negative charge on the oxyanion by the formation of the oxyanion hole" evidence="10">
    <location>
        <position position="125"/>
    </location>
</feature>
<evidence type="ECO:0000256" key="7">
    <source>
        <dbReference type="ARBA" id="ARBA00022813"/>
    </source>
</evidence>
<sequence length="412" mass="42537">MPRPMTDRSPLAPAAFPALPAIAGVTLRVAKARYKNWDRCDLTYVELDAGTAVAGVTTQSKCPSPEVEWCRDAIPMGQARAVVVNAGNANAFTGHRGRAAVEAIAAKVANHLSCQPSNIFVSSTGVIGVPLPIDKAEAGLEAAFVAAPCGWEDAAKTIGTTDTYAKGAHVSAMIGNTRIDLVGIIKGSGMIAPDMATMLGYIFTDAAIEPALLQQMLSAANKRTFSCITVDSDTSTSDTVLAFATGKAGNAPLVSMDDAGADAFAAALSDLCRQLAHLVVRDGEGASKFIEITVEGAESDASAHRIALSIANSPLVKTAIAGEDANWGRVVMAVGKAGEPAERDKLAIRFGATQVAAGGLALDGYDEAPVAAHLKGQDIVIGVDIGLGEGRATVWTCDLTHGYISINADYRS</sequence>
<dbReference type="GO" id="GO:0006526">
    <property type="term" value="P:L-arginine biosynthetic process"/>
    <property type="evidence" value="ECO:0007669"/>
    <property type="project" value="UniProtKB-UniRule"/>
</dbReference>
<dbReference type="PANTHER" id="PTHR23100:SF0">
    <property type="entry name" value="ARGININE BIOSYNTHESIS BIFUNCTIONAL PROTEIN ARGJ, MITOCHONDRIAL"/>
    <property type="match status" value="1"/>
</dbReference>
<dbReference type="MEROPS" id="T05.001"/>
<dbReference type="FunFam" id="3.10.20.340:FF:000003">
    <property type="entry name" value="Arginine biosynthesis bifunctional protein ArgJ"/>
    <property type="match status" value="1"/>
</dbReference>
<keyword evidence="5 10" id="KW-0055">Arginine biosynthesis</keyword>
<dbReference type="PANTHER" id="PTHR23100">
    <property type="entry name" value="ARGININE BIOSYNTHESIS BIFUNCTIONAL PROTEIN ARGJ"/>
    <property type="match status" value="1"/>
</dbReference>
<accession>A0A084EGD2</accession>
<organism evidence="11 12">
    <name type="scientific">Sphingobium yanoikuyae</name>
    <name type="common">Sphingomonas yanoikuyae</name>
    <dbReference type="NCBI Taxonomy" id="13690"/>
    <lineage>
        <taxon>Bacteria</taxon>
        <taxon>Pseudomonadati</taxon>
        <taxon>Pseudomonadota</taxon>
        <taxon>Alphaproteobacteria</taxon>
        <taxon>Sphingomonadales</taxon>
        <taxon>Sphingomonadaceae</taxon>
        <taxon>Sphingobium</taxon>
    </lineage>
</organism>
<comment type="subcellular location">
    <subcellularLocation>
        <location evidence="1 10">Cytoplasm</location>
    </subcellularLocation>
</comment>
<dbReference type="AlphaFoldDB" id="A0A084EGD2"/>
<evidence type="ECO:0000256" key="4">
    <source>
        <dbReference type="ARBA" id="ARBA00022490"/>
    </source>
</evidence>
<reference evidence="11 12" key="1">
    <citation type="submission" date="2014-03" db="EMBL/GenBank/DDBJ databases">
        <title>Genome sequence of Sphingobium yanoikuyae B1.</title>
        <authorList>
            <person name="Gan H.M."/>
            <person name="Gan H.Y."/>
            <person name="Savka M.A."/>
        </authorList>
    </citation>
    <scope>NUCLEOTIDE SEQUENCE [LARGE SCALE GENOMIC DNA]</scope>
    <source>
        <strain evidence="11 12">B1</strain>
    </source>
</reference>
<dbReference type="STRING" id="13690.AX777_23555"/>
<keyword evidence="9 10" id="KW-0012">Acyltransferase</keyword>
<proteinExistence type="inferred from homology"/>
<evidence type="ECO:0000256" key="6">
    <source>
        <dbReference type="ARBA" id="ARBA00022679"/>
    </source>
</evidence>
<comment type="pathway">
    <text evidence="10">Amino-acid biosynthesis; L-arginine biosynthesis; N(2)-acetyl-L-ornithine from L-glutamate: step 1/4.</text>
</comment>
<evidence type="ECO:0000256" key="3">
    <source>
        <dbReference type="ARBA" id="ARBA00011475"/>
    </source>
</evidence>
<keyword evidence="10" id="KW-0028">Amino-acid biosynthesis</keyword>
<feature type="binding site" evidence="10">
    <location>
        <position position="412"/>
    </location>
    <ligand>
        <name>substrate</name>
    </ligand>
</feature>
<comment type="similarity">
    <text evidence="2 10">Belongs to the ArgJ family.</text>
</comment>
<keyword evidence="4 10" id="KW-0963">Cytoplasm</keyword>
<dbReference type="GO" id="GO:0004042">
    <property type="term" value="F:L-glutamate N-acetyltransferase activity"/>
    <property type="evidence" value="ECO:0007669"/>
    <property type="project" value="UniProtKB-UniRule"/>
</dbReference>
<keyword evidence="6 10" id="KW-0808">Transferase</keyword>
<comment type="caution">
    <text evidence="11">The sequence shown here is derived from an EMBL/GenBank/DDBJ whole genome shotgun (WGS) entry which is preliminary data.</text>
</comment>
<comment type="catalytic activity">
    <reaction evidence="10">
        <text>L-glutamate + acetyl-CoA = N-acetyl-L-glutamate + CoA + H(+)</text>
        <dbReference type="Rhea" id="RHEA:24292"/>
        <dbReference type="ChEBI" id="CHEBI:15378"/>
        <dbReference type="ChEBI" id="CHEBI:29985"/>
        <dbReference type="ChEBI" id="CHEBI:44337"/>
        <dbReference type="ChEBI" id="CHEBI:57287"/>
        <dbReference type="ChEBI" id="CHEBI:57288"/>
        <dbReference type="EC" id="2.3.1.1"/>
    </reaction>
</comment>
<feature type="binding site" evidence="10">
    <location>
        <position position="197"/>
    </location>
    <ligand>
        <name>substrate</name>
    </ligand>
</feature>
<dbReference type="NCBIfam" id="NF003802">
    <property type="entry name" value="PRK05388.1"/>
    <property type="match status" value="1"/>
</dbReference>
<keyword evidence="8 10" id="KW-0511">Multifunctional enzyme</keyword>
<dbReference type="EC" id="2.3.1.1" evidence="10"/>
<gene>
    <name evidence="10 11" type="primary">argJ</name>
    <name evidence="11" type="ORF">CP98_03803</name>
</gene>
<feature type="chain" id="PRO_5023557558" description="Arginine biosynthesis bifunctional protein ArgJ beta chain" evidence="10">
    <location>
        <begin position="197"/>
        <end position="412"/>
    </location>
</feature>
<feature type="active site" description="Nucleophile" evidence="10">
    <location>
        <position position="197"/>
    </location>
</feature>
<evidence type="ECO:0000313" key="11">
    <source>
        <dbReference type="EMBL" id="KEZ17024.1"/>
    </source>
</evidence>
<dbReference type="EMBL" id="JGVR01000025">
    <property type="protein sequence ID" value="KEZ17024.1"/>
    <property type="molecule type" value="Genomic_DNA"/>
</dbReference>
<evidence type="ECO:0000256" key="1">
    <source>
        <dbReference type="ARBA" id="ARBA00004496"/>
    </source>
</evidence>
<name>A0A084EGD2_SPHYA</name>
<dbReference type="InterPro" id="IPR002813">
    <property type="entry name" value="Arg_biosynth_ArgJ"/>
</dbReference>
<evidence type="ECO:0000313" key="12">
    <source>
        <dbReference type="Proteomes" id="UP000028534"/>
    </source>
</evidence>
<dbReference type="NCBIfam" id="TIGR00120">
    <property type="entry name" value="ArgJ"/>
    <property type="match status" value="1"/>
</dbReference>
<feature type="site" description="Involved in the stabilization of negative charge on the oxyanion by the formation of the oxyanion hole" evidence="10">
    <location>
        <position position="124"/>
    </location>
</feature>
<dbReference type="EC" id="2.3.1.35" evidence="10"/>
<feature type="binding site" evidence="10">
    <location>
        <position position="407"/>
    </location>
    <ligand>
        <name>substrate</name>
    </ligand>
</feature>
<evidence type="ECO:0000256" key="9">
    <source>
        <dbReference type="ARBA" id="ARBA00023315"/>
    </source>
</evidence>
<feature type="site" description="Cleavage; by autolysis" evidence="10">
    <location>
        <begin position="196"/>
        <end position="197"/>
    </location>
</feature>
<comment type="subunit">
    <text evidence="3 10">Heterotetramer of two alpha and two beta chains.</text>
</comment>
<dbReference type="GO" id="GO:0004358">
    <property type="term" value="F:L-glutamate N-acetyltransferase activity, acting on acetyl-L-ornithine as donor"/>
    <property type="evidence" value="ECO:0007669"/>
    <property type="project" value="UniProtKB-UniRule"/>
</dbReference>
<dbReference type="Pfam" id="PF01960">
    <property type="entry name" value="ArgJ"/>
    <property type="match status" value="1"/>
</dbReference>
<dbReference type="Gene3D" id="3.60.70.12">
    <property type="entry name" value="L-amino peptidase D-ALA esterase/amidase"/>
    <property type="match status" value="1"/>
</dbReference>
<evidence type="ECO:0000256" key="8">
    <source>
        <dbReference type="ARBA" id="ARBA00023268"/>
    </source>
</evidence>
<dbReference type="Proteomes" id="UP000028534">
    <property type="component" value="Unassembled WGS sequence"/>
</dbReference>
<evidence type="ECO:0000256" key="5">
    <source>
        <dbReference type="ARBA" id="ARBA00022571"/>
    </source>
</evidence>
<dbReference type="SUPFAM" id="SSF56266">
    <property type="entry name" value="DmpA/ArgJ-like"/>
    <property type="match status" value="1"/>
</dbReference>
<dbReference type="InterPro" id="IPR016117">
    <property type="entry name" value="ArgJ-like_dom_sf"/>
</dbReference>
<comment type="catalytic activity">
    <reaction evidence="10">
        <text>N(2)-acetyl-L-ornithine + L-glutamate = N-acetyl-L-glutamate + L-ornithine</text>
        <dbReference type="Rhea" id="RHEA:15349"/>
        <dbReference type="ChEBI" id="CHEBI:29985"/>
        <dbReference type="ChEBI" id="CHEBI:44337"/>
        <dbReference type="ChEBI" id="CHEBI:46911"/>
        <dbReference type="ChEBI" id="CHEBI:57805"/>
        <dbReference type="EC" id="2.3.1.35"/>
    </reaction>
</comment>
<comment type="function">
    <text evidence="10">Catalyzes two activities which are involved in the cyclic version of arginine biosynthesis: the synthesis of N-acetylglutamate from glutamate and acetyl-CoA as the acetyl donor, and of ornithine by transacetylation between N(2)-acetylornithine and glutamate.</text>
</comment>
<dbReference type="CDD" id="cd02152">
    <property type="entry name" value="OAT"/>
    <property type="match status" value="1"/>
</dbReference>
<evidence type="ECO:0000256" key="10">
    <source>
        <dbReference type="HAMAP-Rule" id="MF_01106"/>
    </source>
</evidence>
<keyword evidence="7 10" id="KW-0068">Autocatalytic cleavage</keyword>
<comment type="pathway">
    <text evidence="10">Amino-acid biosynthesis; L-arginine biosynthesis; L-ornithine and N-acetyl-L-glutamate from L-glutamate and N(2)-acetyl-L-ornithine (cyclic): step 1/1.</text>
</comment>
<feature type="binding site" evidence="10">
    <location>
        <position position="186"/>
    </location>
    <ligand>
        <name>substrate</name>
    </ligand>
</feature>
<feature type="binding site" evidence="10">
    <location>
        <position position="284"/>
    </location>
    <ligand>
        <name>substrate</name>
    </ligand>
</feature>
<dbReference type="PATRIC" id="fig|13690.10.peg.3898"/>
<dbReference type="eggNOG" id="COG1364">
    <property type="taxonomic scope" value="Bacteria"/>
</dbReference>
<dbReference type="HAMAP" id="MF_01106">
    <property type="entry name" value="ArgJ"/>
    <property type="match status" value="1"/>
</dbReference>
<dbReference type="InterPro" id="IPR042195">
    <property type="entry name" value="ArgJ_beta_C"/>
</dbReference>
<feature type="chain" id="PRO_5023557557" description="Arginine biosynthesis bifunctional protein ArgJ alpha chain" evidence="10">
    <location>
        <begin position="1"/>
        <end position="196"/>
    </location>
</feature>
<feature type="binding site" evidence="10">
    <location>
        <position position="160"/>
    </location>
    <ligand>
        <name>substrate</name>
    </ligand>
</feature>